<dbReference type="AlphaFoldDB" id="A0A0P0RIC4"/>
<dbReference type="PROSITE" id="PS00061">
    <property type="entry name" value="ADH_SHORT"/>
    <property type="match status" value="1"/>
</dbReference>
<accession>A0A0P0RIC4</accession>
<gene>
    <name evidence="2" type="ORF">K788_0000462</name>
</gene>
<dbReference type="KEGG" id="bcai:K788_0000462"/>
<name>A0A0P0RIC4_9BURK</name>
<dbReference type="PROSITE" id="PS51257">
    <property type="entry name" value="PROKAR_LIPOPROTEIN"/>
    <property type="match status" value="1"/>
</dbReference>
<organism evidence="2 3">
    <name type="scientific">Paraburkholderia caribensis MBA4</name>
    <dbReference type="NCBI Taxonomy" id="1323664"/>
    <lineage>
        <taxon>Bacteria</taxon>
        <taxon>Pseudomonadati</taxon>
        <taxon>Pseudomonadota</taxon>
        <taxon>Betaproteobacteria</taxon>
        <taxon>Burkholderiales</taxon>
        <taxon>Burkholderiaceae</taxon>
        <taxon>Paraburkholderia</taxon>
    </lineage>
</organism>
<dbReference type="EMBL" id="CP012747">
    <property type="protein sequence ID" value="ALL68495.1"/>
    <property type="molecule type" value="Genomic_DNA"/>
</dbReference>
<dbReference type="CDD" id="cd05233">
    <property type="entry name" value="SDR_c"/>
    <property type="match status" value="1"/>
</dbReference>
<protein>
    <submittedName>
        <fullName evidence="2">3-oxoacyl-[acyl-carrier protein] reductase</fullName>
    </submittedName>
</protein>
<dbReference type="InterPro" id="IPR050259">
    <property type="entry name" value="SDR"/>
</dbReference>
<reference evidence="2 3" key="1">
    <citation type="journal article" date="2014" name="Genome Announc.">
        <title>Draft Genome Sequence of the Haloacid-Degrading Burkholderia caribensis Strain MBA4.</title>
        <authorList>
            <person name="Pan Y."/>
            <person name="Kong K.F."/>
            <person name="Tsang J.S."/>
        </authorList>
    </citation>
    <scope>NUCLEOTIDE SEQUENCE [LARGE SCALE GENOMIC DNA]</scope>
    <source>
        <strain evidence="2 3">MBA4</strain>
    </source>
</reference>
<dbReference type="SUPFAM" id="SSF51735">
    <property type="entry name" value="NAD(P)-binding Rossmann-fold domains"/>
    <property type="match status" value="1"/>
</dbReference>
<evidence type="ECO:0000313" key="2">
    <source>
        <dbReference type="EMBL" id="ALL68495.1"/>
    </source>
</evidence>
<sequence>MKGEIALVTGATRGIGHACARAIGAAGAAVALGCRDMQAGTELAKTLRDDGVNAIAVQMDMLSLESIERAVAQVETELGPLSVLVNNAGHSRPAPAMQVRADDYDAMFDLNVKGAFFASQAAARTMAARGRGSIINIASQAGLVALDGESIYCMTKAAMIHMTQCLAVEWAQYHIRVNAVAPTFIRTDSTKGWLENEASLNSLLARIPLRQIGEPENVAEPVVFLASNAAALITGATLKVDGGWTAV</sequence>
<dbReference type="PANTHER" id="PTHR42879">
    <property type="entry name" value="3-OXOACYL-(ACYL-CARRIER-PROTEIN) REDUCTASE"/>
    <property type="match status" value="1"/>
</dbReference>
<proteinExistence type="inferred from homology"/>
<evidence type="ECO:0000313" key="3">
    <source>
        <dbReference type="Proteomes" id="UP000019146"/>
    </source>
</evidence>
<dbReference type="PANTHER" id="PTHR42879:SF2">
    <property type="entry name" value="3-OXOACYL-[ACYL-CARRIER-PROTEIN] REDUCTASE FABG"/>
    <property type="match status" value="1"/>
</dbReference>
<dbReference type="InterPro" id="IPR002347">
    <property type="entry name" value="SDR_fam"/>
</dbReference>
<dbReference type="InterPro" id="IPR020904">
    <property type="entry name" value="Sc_DH/Rdtase_CS"/>
</dbReference>
<dbReference type="Gene3D" id="3.40.50.720">
    <property type="entry name" value="NAD(P)-binding Rossmann-like Domain"/>
    <property type="match status" value="1"/>
</dbReference>
<dbReference type="PRINTS" id="PR00080">
    <property type="entry name" value="SDRFAMILY"/>
</dbReference>
<dbReference type="NCBIfam" id="NF005559">
    <property type="entry name" value="PRK07231.1"/>
    <property type="match status" value="1"/>
</dbReference>
<dbReference type="FunFam" id="3.40.50.720:FF:000084">
    <property type="entry name" value="Short-chain dehydrogenase reductase"/>
    <property type="match status" value="1"/>
</dbReference>
<dbReference type="Proteomes" id="UP000019146">
    <property type="component" value="Chromosome 2"/>
</dbReference>
<dbReference type="PRINTS" id="PR00081">
    <property type="entry name" value="GDHRDH"/>
</dbReference>
<dbReference type="Pfam" id="PF13561">
    <property type="entry name" value="adh_short_C2"/>
    <property type="match status" value="1"/>
</dbReference>
<comment type="similarity">
    <text evidence="1">Belongs to the short-chain dehydrogenases/reductases (SDR) family.</text>
</comment>
<dbReference type="GO" id="GO:0032787">
    <property type="term" value="P:monocarboxylic acid metabolic process"/>
    <property type="evidence" value="ECO:0007669"/>
    <property type="project" value="UniProtKB-ARBA"/>
</dbReference>
<dbReference type="InterPro" id="IPR036291">
    <property type="entry name" value="NAD(P)-bd_dom_sf"/>
</dbReference>
<evidence type="ECO:0000256" key="1">
    <source>
        <dbReference type="ARBA" id="ARBA00006484"/>
    </source>
</evidence>